<dbReference type="AlphaFoldDB" id="A0A2T5IWJ6"/>
<dbReference type="CDD" id="cd00143">
    <property type="entry name" value="PP2Cc"/>
    <property type="match status" value="1"/>
</dbReference>
<reference evidence="2 3" key="1">
    <citation type="submission" date="2018-04" db="EMBL/GenBank/DDBJ databases">
        <title>Genomic Encyclopedia of Archaeal and Bacterial Type Strains, Phase II (KMG-II): from individual species to whole genera.</title>
        <authorList>
            <person name="Goeker M."/>
        </authorList>
    </citation>
    <scope>NUCLEOTIDE SEQUENCE [LARGE SCALE GENOMIC DNA]</scope>
    <source>
        <strain evidence="2 3">DSM 5822</strain>
    </source>
</reference>
<sequence length="236" mass="25879">MMTGCTDAGKTRTSNEDCILCLPTFGAALLADGMGGHSAGEVASRTAVDTVSAILKQTTRGVSPHERLETALQAAHSVIREKARQSLRCRGMGTTFVGVLVENGYLHHAHVGDSRLYVLREGQMTALTHDHSLLQEFIDQGFYSREEAQEKVSRNILTRALGLEPQVMIDYDYLKINKGDRFLLCSDGLYDMLTEHEMAALLGRTHDLDGIALDMLELANARRSKDNVSVIVIAGF</sequence>
<dbReference type="NCBIfam" id="NF033484">
    <property type="entry name" value="Stp1_PP2C_phos"/>
    <property type="match status" value="1"/>
</dbReference>
<dbReference type="InterPro" id="IPR015655">
    <property type="entry name" value="PP2C"/>
</dbReference>
<dbReference type="InterPro" id="IPR001932">
    <property type="entry name" value="PPM-type_phosphatase-like_dom"/>
</dbReference>
<comment type="caution">
    <text evidence="2">The sequence shown here is derived from an EMBL/GenBank/DDBJ whole genome shotgun (WGS) entry which is preliminary data.</text>
</comment>
<dbReference type="SUPFAM" id="SSF81606">
    <property type="entry name" value="PP2C-like"/>
    <property type="match status" value="1"/>
</dbReference>
<dbReference type="Gene3D" id="3.60.40.10">
    <property type="entry name" value="PPM-type phosphatase domain"/>
    <property type="match status" value="1"/>
</dbReference>
<evidence type="ECO:0000259" key="1">
    <source>
        <dbReference type="PROSITE" id="PS51746"/>
    </source>
</evidence>
<dbReference type="Proteomes" id="UP000244223">
    <property type="component" value="Unassembled WGS sequence"/>
</dbReference>
<dbReference type="PROSITE" id="PS51746">
    <property type="entry name" value="PPM_2"/>
    <property type="match status" value="1"/>
</dbReference>
<dbReference type="GO" id="GO:0004722">
    <property type="term" value="F:protein serine/threonine phosphatase activity"/>
    <property type="evidence" value="ECO:0007669"/>
    <property type="project" value="InterPro"/>
</dbReference>
<accession>A0A2T5IWJ6</accession>
<dbReference type="PANTHER" id="PTHR47992">
    <property type="entry name" value="PROTEIN PHOSPHATASE"/>
    <property type="match status" value="1"/>
</dbReference>
<dbReference type="SMART" id="SM00331">
    <property type="entry name" value="PP2C_SIG"/>
    <property type="match status" value="1"/>
</dbReference>
<protein>
    <submittedName>
        <fullName evidence="2">Protein phosphatase</fullName>
    </submittedName>
</protein>
<name>A0A2T5IWJ6_9GAMM</name>
<dbReference type="EMBL" id="QAON01000013">
    <property type="protein sequence ID" value="PTQ88264.1"/>
    <property type="molecule type" value="Genomic_DNA"/>
</dbReference>
<keyword evidence="3" id="KW-1185">Reference proteome</keyword>
<dbReference type="InterPro" id="IPR036457">
    <property type="entry name" value="PPM-type-like_dom_sf"/>
</dbReference>
<evidence type="ECO:0000313" key="3">
    <source>
        <dbReference type="Proteomes" id="UP000244223"/>
    </source>
</evidence>
<dbReference type="Pfam" id="PF13672">
    <property type="entry name" value="PP2C_2"/>
    <property type="match status" value="1"/>
</dbReference>
<organism evidence="2 3">
    <name type="scientific">Agitococcus lubricus</name>
    <dbReference type="NCBI Taxonomy" id="1077255"/>
    <lineage>
        <taxon>Bacteria</taxon>
        <taxon>Pseudomonadati</taxon>
        <taxon>Pseudomonadota</taxon>
        <taxon>Gammaproteobacteria</taxon>
        <taxon>Moraxellales</taxon>
        <taxon>Moraxellaceae</taxon>
        <taxon>Agitococcus</taxon>
    </lineage>
</organism>
<feature type="domain" description="PPM-type phosphatase" evidence="1">
    <location>
        <begin position="1"/>
        <end position="235"/>
    </location>
</feature>
<proteinExistence type="predicted"/>
<gene>
    <name evidence="2" type="ORF">C8N29_11330</name>
</gene>
<dbReference type="SMART" id="SM00332">
    <property type="entry name" value="PP2Cc"/>
    <property type="match status" value="1"/>
</dbReference>
<evidence type="ECO:0000313" key="2">
    <source>
        <dbReference type="EMBL" id="PTQ88264.1"/>
    </source>
</evidence>